<feature type="region of interest" description="Disordered" evidence="1">
    <location>
        <begin position="210"/>
        <end position="265"/>
    </location>
</feature>
<feature type="region of interest" description="Disordered" evidence="1">
    <location>
        <begin position="1"/>
        <end position="26"/>
    </location>
</feature>
<gene>
    <name evidence="2" type="ORF">HEP81_01548</name>
</gene>
<sequence length="265" mass="27199">MEPTIRRMSSQCRSIRVRDGHGDRGAGACGERLDRLVGVVTSGGLDLLDPELRAATGHGQVTGGRVRGARGQGEQRGGAGADVHGRAGQELAGLVVLGLQEDLGGLERVGDRQPGGVARGDDDVLVSDDVVERAAGPRLLEPVDARREVRKVSFPWASLRRRPASWPVESSSRNAAPGRASPAVSFVVISTLPASWAGVSAGAAEAEGVGAGARRWRPGQGAGHRDGDGSSGSNDACVHEEGDSLGQGTRKVIGYGRGSGPEVAG</sequence>
<name>A0A7H1PUZ7_9ACTN</name>
<accession>A0A7H1PUZ7</accession>
<evidence type="ECO:0000313" key="2">
    <source>
        <dbReference type="EMBL" id="QNT91877.1"/>
    </source>
</evidence>
<feature type="region of interest" description="Disordered" evidence="1">
    <location>
        <begin position="58"/>
        <end position="83"/>
    </location>
</feature>
<organism evidence="2 3">
    <name type="scientific">Streptomyces griseofuscus</name>
    <dbReference type="NCBI Taxonomy" id="146922"/>
    <lineage>
        <taxon>Bacteria</taxon>
        <taxon>Bacillati</taxon>
        <taxon>Actinomycetota</taxon>
        <taxon>Actinomycetes</taxon>
        <taxon>Kitasatosporales</taxon>
        <taxon>Streptomycetaceae</taxon>
        <taxon>Streptomyces</taxon>
    </lineage>
</organism>
<protein>
    <submittedName>
        <fullName evidence="2">Uncharacterized protein</fullName>
    </submittedName>
</protein>
<feature type="compositionally biased region" description="Gly residues" evidence="1">
    <location>
        <begin position="60"/>
        <end position="80"/>
    </location>
</feature>
<reference evidence="2 3" key="1">
    <citation type="submission" date="2020-04" db="EMBL/GenBank/DDBJ databases">
        <title>Characterization and engineering of Streptomyces griseofuscus DSM40191 as a potential heterologous host for expression of BGCs.</title>
        <authorList>
            <person name="Gren T."/>
            <person name="Whitford C.M."/>
            <person name="Mohite O.S."/>
            <person name="Joergensen T.S."/>
            <person name="Nielsen J.B."/>
            <person name="Lee S.Y."/>
            <person name="Weber T."/>
        </authorList>
    </citation>
    <scope>NUCLEOTIDE SEQUENCE [LARGE SCALE GENOMIC DNA]</scope>
    <source>
        <strain evidence="2 3">DSM 40191</strain>
    </source>
</reference>
<dbReference type="Proteomes" id="UP000516422">
    <property type="component" value="Chromosome"/>
</dbReference>
<dbReference type="KEGG" id="sgf:HEP81_01548"/>
<evidence type="ECO:0000313" key="3">
    <source>
        <dbReference type="Proteomes" id="UP000516422"/>
    </source>
</evidence>
<evidence type="ECO:0000256" key="1">
    <source>
        <dbReference type="SAM" id="MobiDB-lite"/>
    </source>
</evidence>
<dbReference type="AlphaFoldDB" id="A0A7H1PUZ7"/>
<dbReference type="EMBL" id="CP051006">
    <property type="protein sequence ID" value="QNT91877.1"/>
    <property type="molecule type" value="Genomic_DNA"/>
</dbReference>
<proteinExistence type="predicted"/>